<keyword evidence="1" id="KW-1133">Transmembrane helix</keyword>
<keyword evidence="1" id="KW-0472">Membrane</keyword>
<organism evidence="2 3">
    <name type="scientific">Gottfriedia endophytica</name>
    <dbReference type="NCBI Taxonomy" id="2820819"/>
    <lineage>
        <taxon>Bacteria</taxon>
        <taxon>Bacillati</taxon>
        <taxon>Bacillota</taxon>
        <taxon>Bacilli</taxon>
        <taxon>Bacillales</taxon>
        <taxon>Bacillaceae</taxon>
        <taxon>Gottfriedia</taxon>
    </lineage>
</organism>
<evidence type="ECO:0000256" key="1">
    <source>
        <dbReference type="SAM" id="Phobius"/>
    </source>
</evidence>
<keyword evidence="3" id="KW-1185">Reference proteome</keyword>
<dbReference type="InterPro" id="IPR047961">
    <property type="entry name" value="Transp_suffix-like"/>
</dbReference>
<accession>A0A940SH05</accession>
<dbReference type="AlphaFoldDB" id="A0A940SH05"/>
<dbReference type="NCBIfam" id="NF033684">
    <property type="entry name" value="suffix_2_RND"/>
    <property type="match status" value="1"/>
</dbReference>
<reference evidence="2" key="1">
    <citation type="submission" date="2021-04" db="EMBL/GenBank/DDBJ databases">
        <title>Genome seq and assembly of Bacillus sp.</title>
        <authorList>
            <person name="Chhetri G."/>
        </authorList>
    </citation>
    <scope>NUCLEOTIDE SEQUENCE</scope>
    <source>
        <strain evidence="2">RG28</strain>
    </source>
</reference>
<evidence type="ECO:0000313" key="3">
    <source>
        <dbReference type="Proteomes" id="UP000682134"/>
    </source>
</evidence>
<feature type="transmembrane region" description="Helical" evidence="1">
    <location>
        <begin position="7"/>
        <end position="28"/>
    </location>
</feature>
<feature type="transmembrane region" description="Helical" evidence="1">
    <location>
        <begin position="34"/>
        <end position="54"/>
    </location>
</feature>
<dbReference type="EMBL" id="JAGIYQ010000006">
    <property type="protein sequence ID" value="MBP0725672.1"/>
    <property type="molecule type" value="Genomic_DNA"/>
</dbReference>
<name>A0A940SH05_9BACI</name>
<evidence type="ECO:0000313" key="2">
    <source>
        <dbReference type="EMBL" id="MBP0725672.1"/>
    </source>
</evidence>
<comment type="caution">
    <text evidence="2">The sequence shown here is derived from an EMBL/GenBank/DDBJ whole genome shotgun (WGS) entry which is preliminary data.</text>
</comment>
<gene>
    <name evidence="2" type="ORF">J5Y03_10865</name>
</gene>
<sequence length="78" mass="8993">MKKLAIYLVFGSFVPYLFIFVLPFLPISNSLKTSFVPVLVILGEGMFWVGGLIVGKEVIKHYRGYINPMNWLKKRKTK</sequence>
<proteinExistence type="predicted"/>
<protein>
    <submittedName>
        <fullName evidence="2">Transporter suffix domain-containing protein</fullName>
    </submittedName>
</protein>
<dbReference type="Proteomes" id="UP000682134">
    <property type="component" value="Unassembled WGS sequence"/>
</dbReference>
<dbReference type="RefSeq" id="WP_209405484.1">
    <property type="nucleotide sequence ID" value="NZ_JAGIYQ010000006.1"/>
</dbReference>
<keyword evidence="1" id="KW-0812">Transmembrane</keyword>